<dbReference type="CDD" id="cd00070">
    <property type="entry name" value="GLECT"/>
    <property type="match status" value="1"/>
</dbReference>
<reference evidence="4" key="1">
    <citation type="submission" date="2020-10" db="EMBL/GenBank/DDBJ databases">
        <authorList>
            <person name="Kikuchi T."/>
        </authorList>
    </citation>
    <scope>NUCLEOTIDE SEQUENCE</scope>
    <source>
        <strain evidence="4">NKZ352</strain>
    </source>
</reference>
<dbReference type="OrthoDB" id="6251307at2759"/>
<dbReference type="SUPFAM" id="SSF49899">
    <property type="entry name" value="Concanavalin A-like lectins/glucanases"/>
    <property type="match status" value="1"/>
</dbReference>
<comment type="caution">
    <text evidence="4">The sequence shown here is derived from an EMBL/GenBank/DDBJ whole genome shotgun (WGS) entry which is preliminary data.</text>
</comment>
<evidence type="ECO:0000313" key="4">
    <source>
        <dbReference type="EMBL" id="CAD6185488.1"/>
    </source>
</evidence>
<proteinExistence type="predicted"/>
<dbReference type="Gene3D" id="2.60.120.200">
    <property type="match status" value="1"/>
</dbReference>
<evidence type="ECO:0000256" key="1">
    <source>
        <dbReference type="ARBA" id="ARBA00022734"/>
    </source>
</evidence>
<dbReference type="GO" id="GO:0016936">
    <property type="term" value="F:galactoside binding"/>
    <property type="evidence" value="ECO:0007669"/>
    <property type="project" value="TreeGrafter"/>
</dbReference>
<keyword evidence="1 2" id="KW-0430">Lectin</keyword>
<dbReference type="InterPro" id="IPR044156">
    <property type="entry name" value="Galectin-like"/>
</dbReference>
<organism evidence="4 5">
    <name type="scientific">Caenorhabditis auriculariae</name>
    <dbReference type="NCBI Taxonomy" id="2777116"/>
    <lineage>
        <taxon>Eukaryota</taxon>
        <taxon>Metazoa</taxon>
        <taxon>Ecdysozoa</taxon>
        <taxon>Nematoda</taxon>
        <taxon>Chromadorea</taxon>
        <taxon>Rhabditida</taxon>
        <taxon>Rhabditina</taxon>
        <taxon>Rhabditomorpha</taxon>
        <taxon>Rhabditoidea</taxon>
        <taxon>Rhabditidae</taxon>
        <taxon>Peloderinae</taxon>
        <taxon>Caenorhabditis</taxon>
    </lineage>
</organism>
<protein>
    <recommendedName>
        <fullName evidence="2">Galectin</fullName>
    </recommendedName>
</protein>
<dbReference type="PANTHER" id="PTHR11346:SF174">
    <property type="entry name" value="GALAPTIN LEC-8-RELATED"/>
    <property type="match status" value="1"/>
</dbReference>
<feature type="domain" description="Galectin" evidence="3">
    <location>
        <begin position="11"/>
        <end position="138"/>
    </location>
</feature>
<accession>A0A8S1GRT7</accession>
<name>A0A8S1GRT7_9PELO</name>
<dbReference type="Proteomes" id="UP000835052">
    <property type="component" value="Unassembled WGS sequence"/>
</dbReference>
<sequence length="180" mass="20417">MHNVHKPSVPGTYAIYESLRDGVEIGLNGHVRNSHHKDFSVELLSGPHIVLHVNFRFHHDHIVCLNSASHGNWGPELRHSNPLKHGEHFHLSIKVHSGYYHISVNGVHLADFPHRFPVESVQAVGLKGDLHADEITFEGFDFHRDWNAQHDFGHSGYNSYGTESYVAPSFNEGHSYNAYF</sequence>
<dbReference type="Pfam" id="PF00337">
    <property type="entry name" value="Gal-bind_lectin"/>
    <property type="match status" value="1"/>
</dbReference>
<dbReference type="EMBL" id="CAJGYM010000002">
    <property type="protein sequence ID" value="CAD6185488.1"/>
    <property type="molecule type" value="Genomic_DNA"/>
</dbReference>
<dbReference type="PANTHER" id="PTHR11346">
    <property type="entry name" value="GALECTIN"/>
    <property type="match status" value="1"/>
</dbReference>
<dbReference type="PROSITE" id="PS51304">
    <property type="entry name" value="GALECTIN"/>
    <property type="match status" value="1"/>
</dbReference>
<dbReference type="InterPro" id="IPR001079">
    <property type="entry name" value="Galectin_CRD"/>
</dbReference>
<evidence type="ECO:0000256" key="2">
    <source>
        <dbReference type="RuleBase" id="RU102079"/>
    </source>
</evidence>
<dbReference type="SMART" id="SM00908">
    <property type="entry name" value="Gal-bind_lectin"/>
    <property type="match status" value="1"/>
</dbReference>
<evidence type="ECO:0000313" key="5">
    <source>
        <dbReference type="Proteomes" id="UP000835052"/>
    </source>
</evidence>
<gene>
    <name evidence="4" type="ORF">CAUJ_LOCUS1407</name>
</gene>
<keyword evidence="5" id="KW-1185">Reference proteome</keyword>
<dbReference type="GO" id="GO:0030246">
    <property type="term" value="F:carbohydrate binding"/>
    <property type="evidence" value="ECO:0007669"/>
    <property type="project" value="UniProtKB-UniRule"/>
</dbReference>
<dbReference type="FunFam" id="2.60.120.200:FF:000213">
    <property type="entry name" value="Galectin"/>
    <property type="match status" value="1"/>
</dbReference>
<evidence type="ECO:0000259" key="3">
    <source>
        <dbReference type="PROSITE" id="PS51304"/>
    </source>
</evidence>
<dbReference type="InterPro" id="IPR013320">
    <property type="entry name" value="ConA-like_dom_sf"/>
</dbReference>
<dbReference type="AlphaFoldDB" id="A0A8S1GRT7"/>
<dbReference type="SMART" id="SM00276">
    <property type="entry name" value="GLECT"/>
    <property type="match status" value="1"/>
</dbReference>